<dbReference type="AlphaFoldDB" id="A0A5N6XMA5"/>
<organism evidence="1">
    <name type="scientific">Aspergillus arachidicola</name>
    <dbReference type="NCBI Taxonomy" id="656916"/>
    <lineage>
        <taxon>Eukaryota</taxon>
        <taxon>Fungi</taxon>
        <taxon>Dikarya</taxon>
        <taxon>Ascomycota</taxon>
        <taxon>Pezizomycotina</taxon>
        <taxon>Eurotiomycetes</taxon>
        <taxon>Eurotiomycetidae</taxon>
        <taxon>Eurotiales</taxon>
        <taxon>Aspergillaceae</taxon>
        <taxon>Aspergillus</taxon>
        <taxon>Aspergillus subgen. Circumdati</taxon>
    </lineage>
</organism>
<sequence>MQAYILGLVSDVPDQRSYPSVGLVKETKNDYDNSSSVVWCLRRNDLTGKLDVLQAKTAYHAATVPKDIGMNTTELHAPFQYCKGPDSIGVGRHNVHCDRSLGHNWELDQAAKALGRTLLMMYVPGVARRILEAVPDLETLHSTRLLNKTFYKAYQDNALSLIRAVLWRMSPPAWELREMGLPWAKPGTVKYSKMFDNERAPRPYRHPQHSNSSVVRRESSMHCMMRVCAFGPFAEFLAVEKDVRETRGGFQQEWLAGGARAHQPSGCGVLVWDQDSEVLNLAPESFAKGNHDGLSTSQTTMMLLTWNHLHLQLKWKVRRHFEAHSLKWNEGPVDEWITSILTLGLAAVDYILLSHDPISEAEQLGWAAAPTALVNQPEHAAFLRDACIRRLQRLSAPSIRKKPR</sequence>
<protein>
    <submittedName>
        <fullName evidence="1">Uncharacterized protein</fullName>
    </submittedName>
</protein>
<reference evidence="1" key="1">
    <citation type="submission" date="2019-04" db="EMBL/GenBank/DDBJ databases">
        <title>Friends and foes A comparative genomics study of 23 Aspergillus species from section Flavi.</title>
        <authorList>
            <consortium name="DOE Joint Genome Institute"/>
            <person name="Kjaerbolling I."/>
            <person name="Vesth T."/>
            <person name="Frisvad J.C."/>
            <person name="Nybo J.L."/>
            <person name="Theobald S."/>
            <person name="Kildgaard S."/>
            <person name="Isbrandt T."/>
            <person name="Kuo A."/>
            <person name="Sato A."/>
            <person name="Lyhne E.K."/>
            <person name="Kogle M.E."/>
            <person name="Wiebenga A."/>
            <person name="Kun R.S."/>
            <person name="Lubbers R.J."/>
            <person name="Makela M.R."/>
            <person name="Barry K."/>
            <person name="Chovatia M."/>
            <person name="Clum A."/>
            <person name="Daum C."/>
            <person name="Haridas S."/>
            <person name="He G."/>
            <person name="LaButti K."/>
            <person name="Lipzen A."/>
            <person name="Mondo S."/>
            <person name="Riley R."/>
            <person name="Salamov A."/>
            <person name="Simmons B.A."/>
            <person name="Magnuson J.K."/>
            <person name="Henrissat B."/>
            <person name="Mortensen U.H."/>
            <person name="Larsen T.O."/>
            <person name="Devries R.P."/>
            <person name="Grigoriev I.V."/>
            <person name="Machida M."/>
            <person name="Baker S.E."/>
            <person name="Andersen M.R."/>
        </authorList>
    </citation>
    <scope>NUCLEOTIDE SEQUENCE</scope>
    <source>
        <strain evidence="1">CBS 117612</strain>
    </source>
</reference>
<accession>A0A5N6XMA5</accession>
<dbReference type="EMBL" id="ML737303">
    <property type="protein sequence ID" value="KAE8334311.1"/>
    <property type="molecule type" value="Genomic_DNA"/>
</dbReference>
<gene>
    <name evidence="1" type="ORF">BDV24DRAFT_170320</name>
</gene>
<proteinExistence type="predicted"/>
<dbReference type="Proteomes" id="UP000325558">
    <property type="component" value="Unassembled WGS sequence"/>
</dbReference>
<dbReference type="OrthoDB" id="4509694at2759"/>
<name>A0A5N6XMA5_9EURO</name>
<evidence type="ECO:0000313" key="1">
    <source>
        <dbReference type="EMBL" id="KAE8334311.1"/>
    </source>
</evidence>